<dbReference type="GO" id="GO:0005096">
    <property type="term" value="F:GTPase activator activity"/>
    <property type="evidence" value="ECO:0007669"/>
    <property type="project" value="UniProtKB-KW"/>
</dbReference>
<dbReference type="GeneTree" id="ENSGT00940000159173"/>
<dbReference type="PANTHER" id="PTHR22957:SF333">
    <property type="entry name" value="TBC1 DOMAIN FAMILY MEMBER 25"/>
    <property type="match status" value="1"/>
</dbReference>
<proteinExistence type="predicted"/>
<organism evidence="4 5">
    <name type="scientific">Taeniopygia guttata</name>
    <name type="common">Zebra finch</name>
    <name type="synonym">Poephila guttata</name>
    <dbReference type="NCBI Taxonomy" id="59729"/>
    <lineage>
        <taxon>Eukaryota</taxon>
        <taxon>Metazoa</taxon>
        <taxon>Chordata</taxon>
        <taxon>Craniata</taxon>
        <taxon>Vertebrata</taxon>
        <taxon>Euteleostomi</taxon>
        <taxon>Archelosauria</taxon>
        <taxon>Archosauria</taxon>
        <taxon>Dinosauria</taxon>
        <taxon>Saurischia</taxon>
        <taxon>Theropoda</taxon>
        <taxon>Coelurosauria</taxon>
        <taxon>Aves</taxon>
        <taxon>Neognathae</taxon>
        <taxon>Neoaves</taxon>
        <taxon>Telluraves</taxon>
        <taxon>Australaves</taxon>
        <taxon>Passeriformes</taxon>
        <taxon>Passeroidea</taxon>
        <taxon>Estrildidae</taxon>
        <taxon>Estrildinae</taxon>
        <taxon>Taeniopygia</taxon>
    </lineage>
</organism>
<dbReference type="GO" id="GO:1901096">
    <property type="term" value="P:regulation of autophagosome maturation"/>
    <property type="evidence" value="ECO:0007669"/>
    <property type="project" value="TreeGrafter"/>
</dbReference>
<protein>
    <recommendedName>
        <fullName evidence="3">Rab-GAP TBC domain-containing protein</fullName>
    </recommendedName>
</protein>
<reference evidence="4" key="2">
    <citation type="submission" date="2025-09" db="UniProtKB">
        <authorList>
            <consortium name="Ensembl"/>
        </authorList>
    </citation>
    <scope>IDENTIFICATION</scope>
</reference>
<feature type="region of interest" description="Disordered" evidence="2">
    <location>
        <begin position="494"/>
        <end position="949"/>
    </location>
</feature>
<dbReference type="PROSITE" id="PS50086">
    <property type="entry name" value="TBC_RABGAP"/>
    <property type="match status" value="1"/>
</dbReference>
<dbReference type="AlphaFoldDB" id="A0A674GJ81"/>
<sequence>MAAAAGGGASPGGGGGAALEEECEVVRVRVKKNEGQQPPEFRSFAVDPQITSLDVLQHILARAFDLQGKKSFVLSFAAQNGQGQDTFVPLLSDGDLANAFTCARPTLRLRLDVRNPPESPLLEDWDIISPREVAAVEPVPERRSLLAAALPFTQALLAQVGRTLARAQAALAWPEGTPAVSPPPPPPPPCAPLSDADLRAYLGPGGRLLRPQDLRLHVFHGGVEPGLRKVVWRYLLNVFLLSPVPIARTGVLGYLCNTFLLSPVPVPPVQVFWVTCVTHSCSHLSPFPVQVVWRYLLNVFPAGLTGQERLSHLRLKAAEYSALKVSLAARAAPAELAQVAAAVRKDVVRTDRAHPYFGGPEEGHPHLAALQALLTTFALGHPRLSYCQGMSDVAAPLLAVLDDEAQAFLCFCALMRRLAPRFRPGGRGLARAFAHLRRLLRRADPPFWAFLAARGAHDLLFCYRWLLLELKREFAFEDALTVLEVTWSSLPPAPPPPPEGVPLLGAPLGARSAGRALRERRGLRPRPPRRRRRRRRSAEEEERGGEGAGGVAEGSGGGFGGLKGSSDGPEGPKSPSDVPGGPTSSSGSPEGLKTSSDGPEGPKSSGDVPNSPKISSELFESPKSFSDVLEGSEGIQEGPNSSSDVPNYLRDSQKGPRSFKSVQEGRESSSDVPRGHRSSRKVQGRPPRGAGGAPEGSKDLEPGGPRKVEEGTDALEIDQRPRSLCWGAGEDPRKGQDGPREGHDPREGRDDHRKGRGGPKKGLGDPREEPDDPGTNRGDPREGDDDLREGHNLGEGQNSPRDAHHDPRDGHHDPRDGHHDPRDGHHGFKDGRDDPKERCDDPRHGRDDLKDDHHDPKGRQDDLKHGHDGAKEGRDDIKQGHDDLKDDHRAAKTTHNNPKTPEDPWGGRWAWEEPSSSSSSSSCSSGSSSSDEEVAVEDDGAPLPPPEELGQGNPFLLFVCLAMLLEQREAVMARAGDYNEVAMHFDRLVRRHHLPRVLRRAKALFARYLEGWGAAAPGGPQPGPPSG</sequence>
<dbReference type="Gene3D" id="1.10.8.270">
    <property type="entry name" value="putative rabgap domain of human tbc1 domain family member 14 like domains"/>
    <property type="match status" value="1"/>
</dbReference>
<feature type="compositionally biased region" description="Basic and acidic residues" evidence="2">
    <location>
        <begin position="801"/>
        <end position="890"/>
    </location>
</feature>
<dbReference type="Ensembl" id="ENSTGUT00000042356.1">
    <property type="protein sequence ID" value="ENSTGUP00000022430.1"/>
    <property type="gene ID" value="ENSTGUG00000025676.1"/>
</dbReference>
<accession>A0A674GJ81</accession>
<dbReference type="InterPro" id="IPR035969">
    <property type="entry name" value="Rab-GAP_TBC_sf"/>
</dbReference>
<dbReference type="InParanoid" id="A0A674GJ81"/>
<feature type="compositionally biased region" description="Gly residues" evidence="2">
    <location>
        <begin position="546"/>
        <end position="563"/>
    </location>
</feature>
<evidence type="ECO:0000256" key="2">
    <source>
        <dbReference type="SAM" id="MobiDB-lite"/>
    </source>
</evidence>
<feature type="compositionally biased region" description="Low complexity" evidence="2">
    <location>
        <begin position="501"/>
        <end position="515"/>
    </location>
</feature>
<evidence type="ECO:0000313" key="5">
    <source>
        <dbReference type="Proteomes" id="UP000007754"/>
    </source>
</evidence>
<evidence type="ECO:0000313" key="4">
    <source>
        <dbReference type="Ensembl" id="ENSTGUP00000022430.1"/>
    </source>
</evidence>
<dbReference type="Pfam" id="PF00566">
    <property type="entry name" value="RabGAP-TBC"/>
    <property type="match status" value="1"/>
</dbReference>
<keyword evidence="1" id="KW-0343">GTPase activation</keyword>
<dbReference type="Proteomes" id="UP000007754">
    <property type="component" value="Unplaced"/>
</dbReference>
<evidence type="ECO:0000256" key="1">
    <source>
        <dbReference type="ARBA" id="ARBA00022468"/>
    </source>
</evidence>
<feature type="compositionally biased region" description="Low complexity" evidence="2">
    <location>
        <begin position="915"/>
        <end position="929"/>
    </location>
</feature>
<keyword evidence="5" id="KW-1185">Reference proteome</keyword>
<name>A0A674GJ81_TAEGU</name>
<feature type="compositionally biased region" description="Basic and acidic residues" evidence="2">
    <location>
        <begin position="696"/>
        <end position="710"/>
    </location>
</feature>
<dbReference type="PANTHER" id="PTHR22957">
    <property type="entry name" value="TBC1 DOMAIN FAMILY MEMBER GTPASE-ACTIVATING PROTEIN"/>
    <property type="match status" value="1"/>
</dbReference>
<feature type="compositionally biased region" description="Basic residues" evidence="2">
    <location>
        <begin position="523"/>
        <end position="536"/>
    </location>
</feature>
<dbReference type="GO" id="GO:0005776">
    <property type="term" value="C:autophagosome"/>
    <property type="evidence" value="ECO:0007669"/>
    <property type="project" value="TreeGrafter"/>
</dbReference>
<feature type="domain" description="Rab-GAP TBC" evidence="3">
    <location>
        <begin position="222"/>
        <end position="490"/>
    </location>
</feature>
<feature type="compositionally biased region" description="Basic and acidic residues" evidence="2">
    <location>
        <begin position="730"/>
        <end position="753"/>
    </location>
</feature>
<feature type="compositionally biased region" description="Acidic residues" evidence="2">
    <location>
        <begin position="930"/>
        <end position="940"/>
    </location>
</feature>
<dbReference type="Gene3D" id="1.10.472.80">
    <property type="entry name" value="Ypt/Rab-GAP domain of gyp1p, domain 3"/>
    <property type="match status" value="2"/>
</dbReference>
<feature type="compositionally biased region" description="Low complexity" evidence="2">
    <location>
        <begin position="574"/>
        <end position="591"/>
    </location>
</feature>
<dbReference type="InterPro" id="IPR000195">
    <property type="entry name" value="Rab-GAP-TBC_dom"/>
</dbReference>
<dbReference type="SUPFAM" id="SSF47923">
    <property type="entry name" value="Ypt/Rab-GAP domain of gyp1p"/>
    <property type="match status" value="2"/>
</dbReference>
<reference evidence="4" key="1">
    <citation type="submission" date="2025-08" db="UniProtKB">
        <authorList>
            <consortium name="Ensembl"/>
        </authorList>
    </citation>
    <scope>IDENTIFICATION</scope>
</reference>
<dbReference type="SMART" id="SM00164">
    <property type="entry name" value="TBC"/>
    <property type="match status" value="1"/>
</dbReference>
<evidence type="ECO:0000259" key="3">
    <source>
        <dbReference type="PROSITE" id="PS50086"/>
    </source>
</evidence>